<dbReference type="GO" id="GO:0042158">
    <property type="term" value="P:lipoprotein biosynthetic process"/>
    <property type="evidence" value="ECO:0007669"/>
    <property type="project" value="UniProtKB-UniRule"/>
</dbReference>
<comment type="similarity">
    <text evidence="1 7">Belongs to the Lgt family.</text>
</comment>
<organism evidence="8 9">
    <name type="scientific">Halocynthiibacter styelae</name>
    <dbReference type="NCBI Taxonomy" id="2761955"/>
    <lineage>
        <taxon>Bacteria</taxon>
        <taxon>Pseudomonadati</taxon>
        <taxon>Pseudomonadota</taxon>
        <taxon>Alphaproteobacteria</taxon>
        <taxon>Rhodobacterales</taxon>
        <taxon>Paracoccaceae</taxon>
        <taxon>Halocynthiibacter</taxon>
    </lineage>
</organism>
<dbReference type="HAMAP" id="MF_01147">
    <property type="entry name" value="Lgt"/>
    <property type="match status" value="1"/>
</dbReference>
<feature type="binding site" evidence="7">
    <location>
        <position position="152"/>
    </location>
    <ligand>
        <name>a 1,2-diacyl-sn-glycero-3-phospho-(1'-sn-glycerol)</name>
        <dbReference type="ChEBI" id="CHEBI:64716"/>
    </ligand>
</feature>
<dbReference type="RefSeq" id="WP_228848387.1">
    <property type="nucleotide sequence ID" value="NZ_JADCKQ010000005.1"/>
</dbReference>
<keyword evidence="3 7" id="KW-0808">Transferase</keyword>
<gene>
    <name evidence="7" type="primary">lgt</name>
    <name evidence="8" type="ORF">H1D41_07885</name>
</gene>
<keyword evidence="2 7" id="KW-1003">Cell membrane</keyword>
<evidence type="ECO:0000256" key="3">
    <source>
        <dbReference type="ARBA" id="ARBA00022679"/>
    </source>
</evidence>
<evidence type="ECO:0000256" key="4">
    <source>
        <dbReference type="ARBA" id="ARBA00022692"/>
    </source>
</evidence>
<feature type="transmembrane region" description="Helical" evidence="7">
    <location>
        <begin position="203"/>
        <end position="221"/>
    </location>
</feature>
<keyword evidence="6 7" id="KW-0472">Membrane</keyword>
<feature type="transmembrane region" description="Helical" evidence="7">
    <location>
        <begin position="28"/>
        <end position="48"/>
    </location>
</feature>
<comment type="subcellular location">
    <subcellularLocation>
        <location evidence="7">Cell membrane</location>
        <topology evidence="7">Multi-pass membrane protein</topology>
    </subcellularLocation>
</comment>
<reference evidence="8" key="1">
    <citation type="submission" date="2020-10" db="EMBL/GenBank/DDBJ databases">
        <title>Paenihalocynthiibacter styelae gen. nov., sp. nov., isolated from stalked sea squirt Styela clava.</title>
        <authorList>
            <person name="Kim Y.-O."/>
            <person name="Yoon J.-H."/>
        </authorList>
    </citation>
    <scope>NUCLEOTIDE SEQUENCE</scope>
    <source>
        <strain evidence="8">MYP1-1</strain>
    </source>
</reference>
<dbReference type="AlphaFoldDB" id="A0A8J7LPZ9"/>
<proteinExistence type="inferred from homology"/>
<evidence type="ECO:0000256" key="6">
    <source>
        <dbReference type="ARBA" id="ARBA00023136"/>
    </source>
</evidence>
<dbReference type="Pfam" id="PF01790">
    <property type="entry name" value="LGT"/>
    <property type="match status" value="1"/>
</dbReference>
<evidence type="ECO:0000256" key="5">
    <source>
        <dbReference type="ARBA" id="ARBA00022989"/>
    </source>
</evidence>
<dbReference type="InterPro" id="IPR001640">
    <property type="entry name" value="Lgt"/>
</dbReference>
<keyword evidence="4 7" id="KW-0812">Transmembrane</keyword>
<dbReference type="PANTHER" id="PTHR30589:SF0">
    <property type="entry name" value="PHOSPHATIDYLGLYCEROL--PROLIPOPROTEIN DIACYLGLYCERYL TRANSFERASE"/>
    <property type="match status" value="1"/>
</dbReference>
<dbReference type="EC" id="2.5.1.145" evidence="7"/>
<feature type="transmembrane region" description="Helical" evidence="7">
    <location>
        <begin position="228"/>
        <end position="245"/>
    </location>
</feature>
<accession>A0A8J7LPZ9</accession>
<name>A0A8J7LPZ9_9RHOB</name>
<evidence type="ECO:0000313" key="9">
    <source>
        <dbReference type="Proteomes" id="UP000640583"/>
    </source>
</evidence>
<feature type="transmembrane region" description="Helical" evidence="7">
    <location>
        <begin position="109"/>
        <end position="127"/>
    </location>
</feature>
<protein>
    <recommendedName>
        <fullName evidence="7">Phosphatidylglycerol--prolipoprotein diacylglyceryl transferase</fullName>
        <ecNumber evidence="7">2.5.1.145</ecNumber>
    </recommendedName>
</protein>
<evidence type="ECO:0000256" key="2">
    <source>
        <dbReference type="ARBA" id="ARBA00022475"/>
    </source>
</evidence>
<dbReference type="GO" id="GO:0008961">
    <property type="term" value="F:phosphatidylglycerol-prolipoprotein diacylglyceryl transferase activity"/>
    <property type="evidence" value="ECO:0007669"/>
    <property type="project" value="UniProtKB-UniRule"/>
</dbReference>
<dbReference type="GO" id="GO:0005886">
    <property type="term" value="C:plasma membrane"/>
    <property type="evidence" value="ECO:0007669"/>
    <property type="project" value="UniProtKB-SubCell"/>
</dbReference>
<dbReference type="UniPathway" id="UPA00664"/>
<dbReference type="Proteomes" id="UP000640583">
    <property type="component" value="Unassembled WGS sequence"/>
</dbReference>
<evidence type="ECO:0000313" key="8">
    <source>
        <dbReference type="EMBL" id="MBI1493547.1"/>
    </source>
</evidence>
<dbReference type="PANTHER" id="PTHR30589">
    <property type="entry name" value="PROLIPOPROTEIN DIACYLGLYCERYL TRANSFERASE"/>
    <property type="match status" value="1"/>
</dbReference>
<sequence length="300" mass="33052">MEHYITFPNVSPDIFSVTLFGFTIAPKWYAMAYITGIIIGWFIATQAVKRVQLWDKDGPAMQRENIEDLVTWIVLGVVLGGRLGYVLFYKPDVYLADPISALKIWEGGMAFHGGLAGVLVAVILYCRKYKFDLWKTADMLAIATAPGLLLGRIANFINAELWGRATLSPWGVAFPGIAAQDCPIDMYHPDGICARYPSQLYEAGLEGLLLGTLVLIMAFGFGALKRKGLVTGVFFIGYGFARMFVEYFRQADEQFITSDNPLGLVIRLGDTGLSMGQLLSLPMVIFGIVVLIMALKRNAA</sequence>
<evidence type="ECO:0000256" key="7">
    <source>
        <dbReference type="HAMAP-Rule" id="MF_01147"/>
    </source>
</evidence>
<dbReference type="NCBIfam" id="TIGR00544">
    <property type="entry name" value="lgt"/>
    <property type="match status" value="1"/>
</dbReference>
<comment type="catalytic activity">
    <reaction evidence="7">
        <text>L-cysteinyl-[prolipoprotein] + a 1,2-diacyl-sn-glycero-3-phospho-(1'-sn-glycerol) = an S-1,2-diacyl-sn-glyceryl-L-cysteinyl-[prolipoprotein] + sn-glycerol 1-phosphate + H(+)</text>
        <dbReference type="Rhea" id="RHEA:56712"/>
        <dbReference type="Rhea" id="RHEA-COMP:14679"/>
        <dbReference type="Rhea" id="RHEA-COMP:14680"/>
        <dbReference type="ChEBI" id="CHEBI:15378"/>
        <dbReference type="ChEBI" id="CHEBI:29950"/>
        <dbReference type="ChEBI" id="CHEBI:57685"/>
        <dbReference type="ChEBI" id="CHEBI:64716"/>
        <dbReference type="ChEBI" id="CHEBI:140658"/>
        <dbReference type="EC" id="2.5.1.145"/>
    </reaction>
</comment>
<comment type="function">
    <text evidence="7">Catalyzes the transfer of the diacylglyceryl group from phosphatidylglycerol to the sulfhydryl group of the N-terminal cysteine of a prolipoprotein, the first step in the formation of mature lipoproteins.</text>
</comment>
<comment type="caution">
    <text evidence="8">The sequence shown here is derived from an EMBL/GenBank/DDBJ whole genome shotgun (WGS) entry which is preliminary data.</text>
</comment>
<feature type="transmembrane region" description="Helical" evidence="7">
    <location>
        <begin position="278"/>
        <end position="295"/>
    </location>
</feature>
<keyword evidence="9" id="KW-1185">Reference proteome</keyword>
<comment type="pathway">
    <text evidence="7">Protein modification; lipoprotein biosynthesis (diacylglyceryl transfer).</text>
</comment>
<keyword evidence="5 7" id="KW-1133">Transmembrane helix</keyword>
<feature type="transmembrane region" description="Helical" evidence="7">
    <location>
        <begin position="139"/>
        <end position="157"/>
    </location>
</feature>
<dbReference type="PROSITE" id="PS01311">
    <property type="entry name" value="LGT"/>
    <property type="match status" value="1"/>
</dbReference>
<dbReference type="EMBL" id="JADCKQ010000005">
    <property type="protein sequence ID" value="MBI1493547.1"/>
    <property type="molecule type" value="Genomic_DNA"/>
</dbReference>
<feature type="transmembrane region" description="Helical" evidence="7">
    <location>
        <begin position="69"/>
        <end position="89"/>
    </location>
</feature>
<evidence type="ECO:0000256" key="1">
    <source>
        <dbReference type="ARBA" id="ARBA00007150"/>
    </source>
</evidence>